<organism evidence="1 2">
    <name type="scientific">Olea europaea subsp. europaea</name>
    <dbReference type="NCBI Taxonomy" id="158383"/>
    <lineage>
        <taxon>Eukaryota</taxon>
        <taxon>Viridiplantae</taxon>
        <taxon>Streptophyta</taxon>
        <taxon>Embryophyta</taxon>
        <taxon>Tracheophyta</taxon>
        <taxon>Spermatophyta</taxon>
        <taxon>Magnoliopsida</taxon>
        <taxon>eudicotyledons</taxon>
        <taxon>Gunneridae</taxon>
        <taxon>Pentapetalae</taxon>
        <taxon>asterids</taxon>
        <taxon>lamiids</taxon>
        <taxon>Lamiales</taxon>
        <taxon>Oleaceae</taxon>
        <taxon>Oleeae</taxon>
        <taxon>Olea</taxon>
    </lineage>
</organism>
<dbReference type="OrthoDB" id="266020at2759"/>
<evidence type="ECO:0000313" key="1">
    <source>
        <dbReference type="EMBL" id="CAA3005585.1"/>
    </source>
</evidence>
<gene>
    <name evidence="1" type="ORF">OLEA9_A103659</name>
</gene>
<sequence>MGRLVSGRPDKVYDDGWDVEDHEWILKLLAKVEANADDYDDAMVVREAITPVESNILPLKPLQKLRILT</sequence>
<accession>A0A8S0TLF5</accession>
<evidence type="ECO:0000313" key="2">
    <source>
        <dbReference type="Proteomes" id="UP000594638"/>
    </source>
</evidence>
<reference evidence="1 2" key="1">
    <citation type="submission" date="2019-12" db="EMBL/GenBank/DDBJ databases">
        <authorList>
            <person name="Alioto T."/>
            <person name="Alioto T."/>
            <person name="Gomez Garrido J."/>
        </authorList>
    </citation>
    <scope>NUCLEOTIDE SEQUENCE [LARGE SCALE GENOMIC DNA]</scope>
</reference>
<proteinExistence type="predicted"/>
<keyword evidence="2" id="KW-1185">Reference proteome</keyword>
<comment type="caution">
    <text evidence="1">The sequence shown here is derived from an EMBL/GenBank/DDBJ whole genome shotgun (WGS) entry which is preliminary data.</text>
</comment>
<dbReference type="Gramene" id="OE9A103659T1">
    <property type="protein sequence ID" value="OE9A103659C1"/>
    <property type="gene ID" value="OE9A103659"/>
</dbReference>
<dbReference type="AlphaFoldDB" id="A0A8S0TLF5"/>
<protein>
    <submittedName>
        <fullName evidence="1">Uncharacterized protein</fullName>
    </submittedName>
</protein>
<dbReference type="EMBL" id="CACTIH010007247">
    <property type="protein sequence ID" value="CAA3005585.1"/>
    <property type="molecule type" value="Genomic_DNA"/>
</dbReference>
<name>A0A8S0TLF5_OLEEU</name>
<dbReference type="Proteomes" id="UP000594638">
    <property type="component" value="Unassembled WGS sequence"/>
</dbReference>